<dbReference type="SUPFAM" id="SSF55298">
    <property type="entry name" value="YjgF-like"/>
    <property type="match status" value="1"/>
</dbReference>
<dbReference type="FunFam" id="3.30.1330.40:FF:000001">
    <property type="entry name" value="L-PSP family endoribonuclease"/>
    <property type="match status" value="1"/>
</dbReference>
<proteinExistence type="inferred from homology"/>
<evidence type="ECO:0000256" key="1">
    <source>
        <dbReference type="ARBA" id="ARBA00010552"/>
    </source>
</evidence>
<dbReference type="CDD" id="cd00448">
    <property type="entry name" value="YjgF_YER057c_UK114_family"/>
    <property type="match status" value="1"/>
</dbReference>
<dbReference type="Proteomes" id="UP000830542">
    <property type="component" value="Plasmid unnamed4"/>
</dbReference>
<comment type="similarity">
    <text evidence="1">Belongs to the RutC family.</text>
</comment>
<reference evidence="2" key="1">
    <citation type="journal article" date="2014" name="Int. J. Syst. Evol. Microbiol.">
        <title>Complete genome sequence of Corynebacterium casei LMG S-19264T (=DSM 44701T), isolated from a smear-ripened cheese.</title>
        <authorList>
            <consortium name="US DOE Joint Genome Institute (JGI-PGF)"/>
            <person name="Walter F."/>
            <person name="Albersmeier A."/>
            <person name="Kalinowski J."/>
            <person name="Ruckert C."/>
        </authorList>
    </citation>
    <scope>NUCLEOTIDE SEQUENCE</scope>
    <source>
        <strain evidence="2">JCM 12289</strain>
    </source>
</reference>
<evidence type="ECO:0000313" key="2">
    <source>
        <dbReference type="EMBL" id="GAA0466730.1"/>
    </source>
</evidence>
<evidence type="ECO:0000313" key="4">
    <source>
        <dbReference type="Proteomes" id="UP000830542"/>
    </source>
</evidence>
<keyword evidence="3" id="KW-0614">Plasmid</keyword>
<dbReference type="AlphaFoldDB" id="A0AAV3SHV3"/>
<dbReference type="InterPro" id="IPR006056">
    <property type="entry name" value="RidA"/>
</dbReference>
<geneLocation type="plasmid" evidence="3 4">
    <name>unnamed4</name>
</geneLocation>
<dbReference type="InterPro" id="IPR006175">
    <property type="entry name" value="YjgF/YER057c/UK114"/>
</dbReference>
<dbReference type="EMBL" id="BAAADN010000038">
    <property type="protein sequence ID" value="GAA0466730.1"/>
    <property type="molecule type" value="Genomic_DNA"/>
</dbReference>
<sequence>MNQKRILETPDAPAAVGHYSQGTTNGQVVFTSGQIALQSDGESITDESITVQTRQCLDNVMAILEEAGANPETILKMKIFLTDVEMYEEMNTVYETYFADEPPARTVFEVGNLPLGADVEIESIATINSNN</sequence>
<dbReference type="GeneID" id="71763888"/>
<reference evidence="3" key="2">
    <citation type="submission" date="2022-04" db="EMBL/GenBank/DDBJ databases">
        <title>Sequencing and genomic assembly of Halococcus dombrowskii.</title>
        <authorList>
            <person name="Lim S.W."/>
            <person name="MacLea K.S."/>
        </authorList>
    </citation>
    <scope>NUCLEOTIDE SEQUENCE</scope>
    <source>
        <strain evidence="3">H4</strain>
        <plasmid evidence="3">unnamed4</plasmid>
    </source>
</reference>
<dbReference type="GO" id="GO:0005829">
    <property type="term" value="C:cytosol"/>
    <property type="evidence" value="ECO:0007669"/>
    <property type="project" value="TreeGrafter"/>
</dbReference>
<dbReference type="KEGG" id="hdo:MUK72_18530"/>
<dbReference type="PANTHER" id="PTHR11803:SF58">
    <property type="entry name" value="PROTEIN HMF1-RELATED"/>
    <property type="match status" value="1"/>
</dbReference>
<organism evidence="2 5">
    <name type="scientific">Halococcus dombrowskii</name>
    <dbReference type="NCBI Taxonomy" id="179637"/>
    <lineage>
        <taxon>Archaea</taxon>
        <taxon>Methanobacteriati</taxon>
        <taxon>Methanobacteriota</taxon>
        <taxon>Stenosarchaea group</taxon>
        <taxon>Halobacteria</taxon>
        <taxon>Halobacteriales</taxon>
        <taxon>Halococcaceae</taxon>
        <taxon>Halococcus</taxon>
    </lineage>
</organism>
<dbReference type="Proteomes" id="UP001500962">
    <property type="component" value="Unassembled WGS sequence"/>
</dbReference>
<dbReference type="InterPro" id="IPR035959">
    <property type="entry name" value="RutC-like_sf"/>
</dbReference>
<evidence type="ECO:0000313" key="3">
    <source>
        <dbReference type="EMBL" id="UOO97466.1"/>
    </source>
</evidence>
<evidence type="ECO:0000313" key="5">
    <source>
        <dbReference type="Proteomes" id="UP001500962"/>
    </source>
</evidence>
<protein>
    <submittedName>
        <fullName evidence="2">Rid family detoxifying hydrolase</fullName>
    </submittedName>
    <submittedName>
        <fullName evidence="3">RidA family protein</fullName>
    </submittedName>
</protein>
<dbReference type="NCBIfam" id="TIGR00004">
    <property type="entry name" value="Rid family detoxifying hydrolase"/>
    <property type="match status" value="1"/>
</dbReference>
<dbReference type="GO" id="GO:0019239">
    <property type="term" value="F:deaminase activity"/>
    <property type="evidence" value="ECO:0007669"/>
    <property type="project" value="TreeGrafter"/>
</dbReference>
<name>A0AAV3SHV3_HALDO</name>
<dbReference type="PANTHER" id="PTHR11803">
    <property type="entry name" value="2-IMINOBUTANOATE/2-IMINOPROPANOATE DEAMINASE RIDA"/>
    <property type="match status" value="1"/>
</dbReference>
<dbReference type="Gene3D" id="3.30.1330.40">
    <property type="entry name" value="RutC-like"/>
    <property type="match status" value="1"/>
</dbReference>
<dbReference type="RefSeq" id="WP_244707120.1">
    <property type="nucleotide sequence ID" value="NZ_BAAADN010000038.1"/>
</dbReference>
<reference evidence="2" key="3">
    <citation type="submission" date="2023-12" db="EMBL/GenBank/DDBJ databases">
        <authorList>
            <person name="Sun Q."/>
            <person name="Inoue M."/>
        </authorList>
    </citation>
    <scope>NUCLEOTIDE SEQUENCE</scope>
    <source>
        <strain evidence="2">JCM 12289</strain>
    </source>
</reference>
<accession>A0AAV3SHV3</accession>
<dbReference type="Pfam" id="PF01042">
    <property type="entry name" value="Ribonuc_L-PSP"/>
    <property type="match status" value="1"/>
</dbReference>
<keyword evidence="4" id="KW-1185">Reference proteome</keyword>
<keyword evidence="2" id="KW-0378">Hydrolase</keyword>
<dbReference type="EMBL" id="CP095009">
    <property type="protein sequence ID" value="UOO97466.1"/>
    <property type="molecule type" value="Genomic_DNA"/>
</dbReference>
<gene>
    <name evidence="2" type="ORF">GCM10008985_24590</name>
    <name evidence="3" type="ORF">MUK72_18530</name>
</gene>